<dbReference type="OMA" id="YQEEWIP"/>
<comment type="function">
    <text evidence="7">Is probably involved in a pathway contributing to genomic integrity.</text>
</comment>
<proteinExistence type="inferred from homology"/>
<evidence type="ECO:0000256" key="3">
    <source>
        <dbReference type="ARBA" id="ARBA00022729"/>
    </source>
</evidence>
<dbReference type="PANTHER" id="PTHR12924:SF0">
    <property type="entry name" value="TRANSLOCON-ASSOCIATED PROTEIN SUBUNIT ALPHA"/>
    <property type="match status" value="1"/>
</dbReference>
<dbReference type="RefSeq" id="XP_016608875.1">
    <property type="nucleotide sequence ID" value="XM_016752189.1"/>
</dbReference>
<evidence type="ECO:0000256" key="9">
    <source>
        <dbReference type="SAM" id="Phobius"/>
    </source>
</evidence>
<protein>
    <submittedName>
        <fullName evidence="11">Uncharacterized protein</fullName>
    </submittedName>
</protein>
<dbReference type="GO" id="GO:0005789">
    <property type="term" value="C:endoplasmic reticulum membrane"/>
    <property type="evidence" value="ECO:0007669"/>
    <property type="project" value="UniProtKB-SubCell"/>
</dbReference>
<keyword evidence="12" id="KW-1185">Reference proteome</keyword>
<dbReference type="PANTHER" id="PTHR12924">
    <property type="entry name" value="TRANSLOCON-ASSOCIATED PROTEIN, ALPHA SUBUNIT"/>
    <property type="match status" value="1"/>
</dbReference>
<dbReference type="InterPro" id="IPR005595">
    <property type="entry name" value="TRAP_alpha"/>
</dbReference>
<sequence>MASLRRFLLWLGLAMLVISPLCVGVSGSFVDEEDNEALAGVSFAHEFPKHRFGTIPTGEEVEILITVSNKGELNQTIAAISGVLTYPHNSSLIVRNLTAYRYRTDVDINDEVTVPFRFIVEVEPMELNLIVFVDMINSAGNIHRAIGYKGIVTVVENDSLFDLQSISIYLLGAGFFAGVGYFVYESFFGGKKTSRAKRVKPVAVVKETDVKPGEPDMEWIPEHLVQQATAAKRQSLRIKKRQTK</sequence>
<feature type="transmembrane region" description="Helical" evidence="9">
    <location>
        <begin position="166"/>
        <end position="188"/>
    </location>
</feature>
<comment type="subcellular location">
    <subcellularLocation>
        <location evidence="1">Endoplasmic reticulum membrane</location>
        <topology evidence="1">Single-pass type I membrane protein</topology>
    </subcellularLocation>
</comment>
<evidence type="ECO:0000256" key="8">
    <source>
        <dbReference type="ARBA" id="ARBA00038311"/>
    </source>
</evidence>
<feature type="chain" id="PRO_5005540065" evidence="10">
    <location>
        <begin position="25"/>
        <end position="244"/>
    </location>
</feature>
<evidence type="ECO:0000256" key="2">
    <source>
        <dbReference type="ARBA" id="ARBA00022692"/>
    </source>
</evidence>
<keyword evidence="5 9" id="KW-1133">Transmembrane helix</keyword>
<evidence type="ECO:0000256" key="6">
    <source>
        <dbReference type="ARBA" id="ARBA00023136"/>
    </source>
</evidence>
<evidence type="ECO:0000313" key="12">
    <source>
        <dbReference type="Proteomes" id="UP000053201"/>
    </source>
</evidence>
<dbReference type="InParanoid" id="A0A0L0HH94"/>
<dbReference type="AlphaFoldDB" id="A0A0L0HH94"/>
<evidence type="ECO:0000313" key="11">
    <source>
        <dbReference type="EMBL" id="KND00836.1"/>
    </source>
</evidence>
<dbReference type="GeneID" id="27687422"/>
<evidence type="ECO:0000256" key="1">
    <source>
        <dbReference type="ARBA" id="ARBA00004115"/>
    </source>
</evidence>
<evidence type="ECO:0000256" key="4">
    <source>
        <dbReference type="ARBA" id="ARBA00022824"/>
    </source>
</evidence>
<dbReference type="STRING" id="645134.A0A0L0HH94"/>
<organism evidence="11 12">
    <name type="scientific">Spizellomyces punctatus (strain DAOM BR117)</name>
    <dbReference type="NCBI Taxonomy" id="645134"/>
    <lineage>
        <taxon>Eukaryota</taxon>
        <taxon>Fungi</taxon>
        <taxon>Fungi incertae sedis</taxon>
        <taxon>Chytridiomycota</taxon>
        <taxon>Chytridiomycota incertae sedis</taxon>
        <taxon>Chytridiomycetes</taxon>
        <taxon>Spizellomycetales</taxon>
        <taxon>Spizellomycetaceae</taxon>
        <taxon>Spizellomyces</taxon>
    </lineage>
</organism>
<keyword evidence="6 9" id="KW-0472">Membrane</keyword>
<comment type="similarity">
    <text evidence="8">Belongs to the IRC22 family.</text>
</comment>
<feature type="signal peptide" evidence="10">
    <location>
        <begin position="1"/>
        <end position="24"/>
    </location>
</feature>
<name>A0A0L0HH94_SPIPD</name>
<keyword evidence="4" id="KW-0256">Endoplasmic reticulum</keyword>
<accession>A0A0L0HH94</accession>
<evidence type="ECO:0000256" key="5">
    <source>
        <dbReference type="ARBA" id="ARBA00022989"/>
    </source>
</evidence>
<evidence type="ECO:0000256" key="7">
    <source>
        <dbReference type="ARBA" id="ARBA00037565"/>
    </source>
</evidence>
<dbReference type="Proteomes" id="UP000053201">
    <property type="component" value="Unassembled WGS sequence"/>
</dbReference>
<dbReference type="eggNOG" id="KOG1631">
    <property type="taxonomic scope" value="Eukaryota"/>
</dbReference>
<dbReference type="EMBL" id="KQ257455">
    <property type="protein sequence ID" value="KND00836.1"/>
    <property type="molecule type" value="Genomic_DNA"/>
</dbReference>
<keyword evidence="2 9" id="KW-0812">Transmembrane</keyword>
<gene>
    <name evidence="11" type="ORF">SPPG_03941</name>
</gene>
<evidence type="ECO:0000256" key="10">
    <source>
        <dbReference type="SAM" id="SignalP"/>
    </source>
</evidence>
<dbReference type="OrthoDB" id="1926781at2759"/>
<dbReference type="Pfam" id="PF03896">
    <property type="entry name" value="TRAP_alpha"/>
    <property type="match status" value="1"/>
</dbReference>
<reference evidence="11 12" key="1">
    <citation type="submission" date="2009-08" db="EMBL/GenBank/DDBJ databases">
        <title>The Genome Sequence of Spizellomyces punctatus strain DAOM BR117.</title>
        <authorList>
            <consortium name="The Broad Institute Genome Sequencing Platform"/>
            <person name="Russ C."/>
            <person name="Cuomo C."/>
            <person name="Shea T."/>
            <person name="Young S.K."/>
            <person name="Zeng Q."/>
            <person name="Koehrsen M."/>
            <person name="Haas B."/>
            <person name="Borodovsky M."/>
            <person name="Guigo R."/>
            <person name="Alvarado L."/>
            <person name="Berlin A."/>
            <person name="Bochicchio J."/>
            <person name="Borenstein D."/>
            <person name="Chapman S."/>
            <person name="Chen Z."/>
            <person name="Engels R."/>
            <person name="Freedman E."/>
            <person name="Gellesch M."/>
            <person name="Goldberg J."/>
            <person name="Griggs A."/>
            <person name="Gujja S."/>
            <person name="Heiman D."/>
            <person name="Hepburn T."/>
            <person name="Howarth C."/>
            <person name="Jen D."/>
            <person name="Larson L."/>
            <person name="Lewis B."/>
            <person name="Mehta T."/>
            <person name="Park D."/>
            <person name="Pearson M."/>
            <person name="Roberts A."/>
            <person name="Saif S."/>
            <person name="Shenoy N."/>
            <person name="Sisk P."/>
            <person name="Stolte C."/>
            <person name="Sykes S."/>
            <person name="Thomson T."/>
            <person name="Walk T."/>
            <person name="White J."/>
            <person name="Yandava C."/>
            <person name="Burger G."/>
            <person name="Gray M.W."/>
            <person name="Holland P.W.H."/>
            <person name="King N."/>
            <person name="Lang F.B.F."/>
            <person name="Roger A.J."/>
            <person name="Ruiz-Trillo I."/>
            <person name="Lander E."/>
            <person name="Nusbaum C."/>
        </authorList>
    </citation>
    <scope>NUCLEOTIDE SEQUENCE [LARGE SCALE GENOMIC DNA]</scope>
    <source>
        <strain evidence="11 12">DAOM BR117</strain>
    </source>
</reference>
<dbReference type="VEuPathDB" id="FungiDB:SPPG_03941"/>
<keyword evidence="3 10" id="KW-0732">Signal</keyword>